<sequence>MLKLAHCPIFDLKLKCVYIYTVCALFVKLIDFPKGILLKHVVTDIPRVSSADTSKGAVALTTANG</sequence>
<organism evidence="1">
    <name type="scientific">Anguilla anguilla</name>
    <name type="common">European freshwater eel</name>
    <name type="synonym">Muraena anguilla</name>
    <dbReference type="NCBI Taxonomy" id="7936"/>
    <lineage>
        <taxon>Eukaryota</taxon>
        <taxon>Metazoa</taxon>
        <taxon>Chordata</taxon>
        <taxon>Craniata</taxon>
        <taxon>Vertebrata</taxon>
        <taxon>Euteleostomi</taxon>
        <taxon>Actinopterygii</taxon>
        <taxon>Neopterygii</taxon>
        <taxon>Teleostei</taxon>
        <taxon>Anguilliformes</taxon>
        <taxon>Anguillidae</taxon>
        <taxon>Anguilla</taxon>
    </lineage>
</organism>
<accession>A0A0E9QPC8</accession>
<reference evidence="1" key="1">
    <citation type="submission" date="2014-11" db="EMBL/GenBank/DDBJ databases">
        <authorList>
            <person name="Amaro Gonzalez C."/>
        </authorList>
    </citation>
    <scope>NUCLEOTIDE SEQUENCE</scope>
</reference>
<reference evidence="1" key="2">
    <citation type="journal article" date="2015" name="Fish Shellfish Immunol.">
        <title>Early steps in the European eel (Anguilla anguilla)-Vibrio vulnificus interaction in the gills: Role of the RtxA13 toxin.</title>
        <authorList>
            <person name="Callol A."/>
            <person name="Pajuelo D."/>
            <person name="Ebbesson L."/>
            <person name="Teles M."/>
            <person name="MacKenzie S."/>
            <person name="Amaro C."/>
        </authorList>
    </citation>
    <scope>NUCLEOTIDE SEQUENCE</scope>
</reference>
<protein>
    <submittedName>
        <fullName evidence="1">Uncharacterized protein</fullName>
    </submittedName>
</protein>
<dbReference type="EMBL" id="GBXM01089811">
    <property type="protein sequence ID" value="JAH18766.1"/>
    <property type="molecule type" value="Transcribed_RNA"/>
</dbReference>
<proteinExistence type="predicted"/>
<evidence type="ECO:0000313" key="1">
    <source>
        <dbReference type="EMBL" id="JAH18766.1"/>
    </source>
</evidence>
<name>A0A0E9QPC8_ANGAN</name>
<dbReference type="AlphaFoldDB" id="A0A0E9QPC8"/>